<dbReference type="Proteomes" id="UP000019478">
    <property type="component" value="Unassembled WGS sequence"/>
</dbReference>
<dbReference type="InterPro" id="IPR021858">
    <property type="entry name" value="Fun_TF"/>
</dbReference>
<accession>W9YGF1</accession>
<name>W9YGF1_9EURO</name>
<reference evidence="2 3" key="1">
    <citation type="submission" date="2013-03" db="EMBL/GenBank/DDBJ databases">
        <title>The Genome Sequence of Capronia epimyces CBS 606.96.</title>
        <authorList>
            <consortium name="The Broad Institute Genomics Platform"/>
            <person name="Cuomo C."/>
            <person name="de Hoog S."/>
            <person name="Gorbushina A."/>
            <person name="Walker B."/>
            <person name="Young S.K."/>
            <person name="Zeng Q."/>
            <person name="Gargeya S."/>
            <person name="Fitzgerald M."/>
            <person name="Haas B."/>
            <person name="Abouelleil A."/>
            <person name="Allen A.W."/>
            <person name="Alvarado L."/>
            <person name="Arachchi H.M."/>
            <person name="Berlin A.M."/>
            <person name="Chapman S.B."/>
            <person name="Gainer-Dewar J."/>
            <person name="Goldberg J."/>
            <person name="Griggs A."/>
            <person name="Gujja S."/>
            <person name="Hansen M."/>
            <person name="Howarth C."/>
            <person name="Imamovic A."/>
            <person name="Ireland A."/>
            <person name="Larimer J."/>
            <person name="McCowan C."/>
            <person name="Murphy C."/>
            <person name="Pearson M."/>
            <person name="Poon T.W."/>
            <person name="Priest M."/>
            <person name="Roberts A."/>
            <person name="Saif S."/>
            <person name="Shea T."/>
            <person name="Sisk P."/>
            <person name="Sykes S."/>
            <person name="Wortman J."/>
            <person name="Nusbaum C."/>
            <person name="Birren B."/>
        </authorList>
    </citation>
    <scope>NUCLEOTIDE SEQUENCE [LARGE SCALE GENOMIC DNA]</scope>
    <source>
        <strain evidence="2 3">CBS 606.96</strain>
    </source>
</reference>
<dbReference type="eggNOG" id="ENOG502SN1P">
    <property type="taxonomic scope" value="Eukaryota"/>
</dbReference>
<gene>
    <name evidence="2" type="ORF">A1O3_00512</name>
</gene>
<dbReference type="Pfam" id="PF11951">
    <property type="entry name" value="Fungal_trans_2"/>
    <property type="match status" value="1"/>
</dbReference>
<dbReference type="AlphaFoldDB" id="W9YGF1"/>
<dbReference type="EMBL" id="AMGY01000001">
    <property type="protein sequence ID" value="EXJ91962.1"/>
    <property type="molecule type" value="Genomic_DNA"/>
</dbReference>
<sequence>MARPLLEFVNVAPFPGDKAQTALIRRQVRSHAAFTSHATRAAAAGSDTEGLGPHALQKPGHRKRRRHLTWTFEIRQDEEVDEQEQESVPRDLAHQSSDSALLTSLSGAPMIPASTSPVYHQPFVSVVLHNYLQHLAVAIPEIDGEGRPALLRTRWFPMVINSPVIFQVIVLFSASHYAAQRQDMAFAPTILSLKQCALRGIMQSLSASKGLARDELIAATAKMASYEAIWGEEQAYHCHMRGVEEMLRGRGGLQTLGLDGFLSRLLIFIDTNSAFLLNTHLHLQDSSFPRLEPFILPNLSRFIGEVE</sequence>
<organism evidence="2 3">
    <name type="scientific">Capronia epimyces CBS 606.96</name>
    <dbReference type="NCBI Taxonomy" id="1182542"/>
    <lineage>
        <taxon>Eukaryota</taxon>
        <taxon>Fungi</taxon>
        <taxon>Dikarya</taxon>
        <taxon>Ascomycota</taxon>
        <taxon>Pezizomycotina</taxon>
        <taxon>Eurotiomycetes</taxon>
        <taxon>Chaetothyriomycetidae</taxon>
        <taxon>Chaetothyriales</taxon>
        <taxon>Herpotrichiellaceae</taxon>
        <taxon>Capronia</taxon>
    </lineage>
</organism>
<evidence type="ECO:0000313" key="2">
    <source>
        <dbReference type="EMBL" id="EXJ91962.1"/>
    </source>
</evidence>
<dbReference type="OrthoDB" id="4159781at2759"/>
<protein>
    <recommendedName>
        <fullName evidence="4">Transcription factor domain-containing protein</fullName>
    </recommendedName>
</protein>
<dbReference type="HOGENOM" id="CLU_051520_1_0_1"/>
<evidence type="ECO:0000313" key="3">
    <source>
        <dbReference type="Proteomes" id="UP000019478"/>
    </source>
</evidence>
<feature type="region of interest" description="Disordered" evidence="1">
    <location>
        <begin position="39"/>
        <end position="64"/>
    </location>
</feature>
<dbReference type="RefSeq" id="XP_007728852.1">
    <property type="nucleotide sequence ID" value="XM_007730662.1"/>
</dbReference>
<keyword evidence="3" id="KW-1185">Reference proteome</keyword>
<comment type="caution">
    <text evidence="2">The sequence shown here is derived from an EMBL/GenBank/DDBJ whole genome shotgun (WGS) entry which is preliminary data.</text>
</comment>
<dbReference type="PANTHER" id="PTHR37540">
    <property type="entry name" value="TRANSCRIPTION FACTOR (ACR-2), PUTATIVE-RELATED-RELATED"/>
    <property type="match status" value="1"/>
</dbReference>
<dbReference type="GeneID" id="19164652"/>
<dbReference type="STRING" id="1182542.W9YGF1"/>
<evidence type="ECO:0008006" key="4">
    <source>
        <dbReference type="Google" id="ProtNLM"/>
    </source>
</evidence>
<evidence type="ECO:0000256" key="1">
    <source>
        <dbReference type="SAM" id="MobiDB-lite"/>
    </source>
</evidence>
<proteinExistence type="predicted"/>